<dbReference type="STRING" id="933388.S7ZVV3"/>
<gene>
    <name evidence="3" type="ORF">PDE_09538</name>
</gene>
<evidence type="ECO:0000313" key="3">
    <source>
        <dbReference type="EMBL" id="EPS34574.1"/>
    </source>
</evidence>
<evidence type="ECO:0000256" key="1">
    <source>
        <dbReference type="SAM" id="MobiDB-lite"/>
    </source>
</evidence>
<reference evidence="3 4" key="1">
    <citation type="journal article" date="2013" name="PLoS ONE">
        <title>Genomic and secretomic analyses reveal unique features of the lignocellulolytic enzyme system of Penicillium decumbens.</title>
        <authorList>
            <person name="Liu G."/>
            <person name="Zhang L."/>
            <person name="Wei X."/>
            <person name="Zou G."/>
            <person name="Qin Y."/>
            <person name="Ma L."/>
            <person name="Li J."/>
            <person name="Zheng H."/>
            <person name="Wang S."/>
            <person name="Wang C."/>
            <person name="Xun L."/>
            <person name="Zhao G.-P."/>
            <person name="Zhou Z."/>
            <person name="Qu Y."/>
        </authorList>
    </citation>
    <scope>NUCLEOTIDE SEQUENCE [LARGE SCALE GENOMIC DNA]</scope>
    <source>
        <strain evidence="4">114-2 / CGMCC 5302</strain>
    </source>
</reference>
<protein>
    <submittedName>
        <fullName evidence="3">Uncharacterized protein</fullName>
    </submittedName>
</protein>
<feature type="compositionally biased region" description="Low complexity" evidence="1">
    <location>
        <begin position="537"/>
        <end position="551"/>
    </location>
</feature>
<keyword evidence="2" id="KW-1133">Transmembrane helix</keyword>
<dbReference type="PhylomeDB" id="S7ZVV3"/>
<feature type="region of interest" description="Disordered" evidence="1">
    <location>
        <begin position="460"/>
        <end position="497"/>
    </location>
</feature>
<name>S7ZVV3_PENO1</name>
<sequence length="705" mass="77004">MPPAHSTPPQARRRARNPTMLSAFHITLFVPTSSTLTHLYDDHPSTSYESPSVLATLEDRLLKITAIMTSGSSPAPREEGTRTKRVIFISLYCLILESIADLVLAFFLYGRHEVDSKMAPSMILCIVASFLTIPVVFLQSLVAWQYNRIGGFGEQKTVLHNICTYVYRLDLMMWLAASIAGLVVAAEQVTCLPAGYEGGYWKVGTSCIVHQCAVLVSVIAFVTVCTTYCSRQLCDRPYDVSIIGIYKRSSITRDGSLVSSTSWNSDETLKHEILNLCRQHDGKASEEPWVFDPLADKVNCHPSIRHPAPLRLRPQLHVNTNPGSEYGEITSDTTISPDSSLARLSPGGQTLVGDFYPMSRSTTATTSKTACDVHGPVNFAAPKIPEIPAQFTTNHKRGKSSLSSLRRFLPKSFPLSLPLSSDPQILALANPDAASDVEKQVVTPSTSRNPMVFPISTVTGNASQEKKTNESPLVSPASGKSTGTKPEGHSRTMTMSSADAPEVVMPAVQARTPGSQSGHTVQTAISIHHPHHPNYVPAPASSQRARAYSSSCRQNVVPPLSQAEPPRRAGSRPPVVVQHPSRQSSQSRERRRVSPYGHTQYQANRYPHPHSQRRSAQQPVFDPSLSVPNLPRRGDVDVIYPSTRRPRSNTHGGLNTPLSCIFEAGSIPALPVDDINLGGTGSEIRRNVIHQGTYRGTNRTSLGFY</sequence>
<feature type="transmembrane region" description="Helical" evidence="2">
    <location>
        <begin position="86"/>
        <end position="109"/>
    </location>
</feature>
<evidence type="ECO:0000313" key="4">
    <source>
        <dbReference type="Proteomes" id="UP000019376"/>
    </source>
</evidence>
<proteinExistence type="predicted"/>
<dbReference type="Proteomes" id="UP000019376">
    <property type="component" value="Unassembled WGS sequence"/>
</dbReference>
<keyword evidence="2" id="KW-0812">Transmembrane</keyword>
<dbReference type="HOGENOM" id="CLU_423875_0_0_1"/>
<keyword evidence="2" id="KW-0472">Membrane</keyword>
<evidence type="ECO:0000256" key="2">
    <source>
        <dbReference type="SAM" id="Phobius"/>
    </source>
</evidence>
<feature type="compositionally biased region" description="Low complexity" evidence="1">
    <location>
        <begin position="571"/>
        <end position="586"/>
    </location>
</feature>
<accession>S7ZVV3</accession>
<dbReference type="eggNOG" id="ENOG502T1HR">
    <property type="taxonomic scope" value="Eukaryota"/>
</dbReference>
<keyword evidence="4" id="KW-1185">Reference proteome</keyword>
<dbReference type="AlphaFoldDB" id="S7ZVV3"/>
<organism evidence="3 4">
    <name type="scientific">Penicillium oxalicum (strain 114-2 / CGMCC 5302)</name>
    <name type="common">Penicillium decumbens</name>
    <dbReference type="NCBI Taxonomy" id="933388"/>
    <lineage>
        <taxon>Eukaryota</taxon>
        <taxon>Fungi</taxon>
        <taxon>Dikarya</taxon>
        <taxon>Ascomycota</taxon>
        <taxon>Pezizomycotina</taxon>
        <taxon>Eurotiomycetes</taxon>
        <taxon>Eurotiomycetidae</taxon>
        <taxon>Eurotiales</taxon>
        <taxon>Aspergillaceae</taxon>
        <taxon>Penicillium</taxon>
    </lineage>
</organism>
<dbReference type="OrthoDB" id="4226885at2759"/>
<feature type="region of interest" description="Disordered" evidence="1">
    <location>
        <begin position="529"/>
        <end position="652"/>
    </location>
</feature>
<dbReference type="EMBL" id="KB644415">
    <property type="protein sequence ID" value="EPS34574.1"/>
    <property type="molecule type" value="Genomic_DNA"/>
</dbReference>
<feature type="transmembrane region" description="Helical" evidence="2">
    <location>
        <begin position="121"/>
        <end position="144"/>
    </location>
</feature>